<dbReference type="Gene3D" id="2.40.128.20">
    <property type="match status" value="1"/>
</dbReference>
<dbReference type="EMBL" id="JBHSNA010000035">
    <property type="protein sequence ID" value="MFC5568309.1"/>
    <property type="molecule type" value="Genomic_DNA"/>
</dbReference>
<comment type="caution">
    <text evidence="1">The sequence shown here is derived from an EMBL/GenBank/DDBJ whole genome shotgun (WGS) entry which is preliminary data.</text>
</comment>
<protein>
    <submittedName>
        <fullName evidence="1">Lipocalin family protein</fullName>
    </submittedName>
</protein>
<accession>A0ABW0SHY1</accession>
<organism evidence="1 2">
    <name type="scientific">Rubellimicrobium aerolatum</name>
    <dbReference type="NCBI Taxonomy" id="490979"/>
    <lineage>
        <taxon>Bacteria</taxon>
        <taxon>Pseudomonadati</taxon>
        <taxon>Pseudomonadota</taxon>
        <taxon>Alphaproteobacteria</taxon>
        <taxon>Rhodobacterales</taxon>
        <taxon>Roseobacteraceae</taxon>
        <taxon>Rubellimicrobium</taxon>
    </lineage>
</organism>
<name>A0ABW0SHY1_9RHOB</name>
<dbReference type="InterPro" id="IPR012674">
    <property type="entry name" value="Calycin"/>
</dbReference>
<gene>
    <name evidence="1" type="ORF">ACFPOC_18050</name>
</gene>
<dbReference type="RefSeq" id="WP_209843221.1">
    <property type="nucleotide sequence ID" value="NZ_JAGGJP010000026.1"/>
</dbReference>
<dbReference type="PROSITE" id="PS51257">
    <property type="entry name" value="PROKAR_LIPOPROTEIN"/>
    <property type="match status" value="1"/>
</dbReference>
<evidence type="ECO:0000313" key="1">
    <source>
        <dbReference type="EMBL" id="MFC5568309.1"/>
    </source>
</evidence>
<dbReference type="Proteomes" id="UP001596056">
    <property type="component" value="Unassembled WGS sequence"/>
</dbReference>
<sequence>MRGIGIVLLLGLAACGRGAVEEVAAPVSYRAPGALIASTTRGGPSDLGGDWVVSQATPGGPVAPGTRVGVTPTGTGAVWRLGGAEVATALTGPGRYSGGGREIWVVWVDDDFRTAAVGTPDGSFGWVMDRPGAASPDRTAAAREMLDFNGYDLARVGG</sequence>
<dbReference type="SUPFAM" id="SSF50814">
    <property type="entry name" value="Lipocalins"/>
    <property type="match status" value="1"/>
</dbReference>
<keyword evidence="2" id="KW-1185">Reference proteome</keyword>
<proteinExistence type="predicted"/>
<reference evidence="2" key="1">
    <citation type="journal article" date="2019" name="Int. J. Syst. Evol. Microbiol.">
        <title>The Global Catalogue of Microorganisms (GCM) 10K type strain sequencing project: providing services to taxonomists for standard genome sequencing and annotation.</title>
        <authorList>
            <consortium name="The Broad Institute Genomics Platform"/>
            <consortium name="The Broad Institute Genome Sequencing Center for Infectious Disease"/>
            <person name="Wu L."/>
            <person name="Ma J."/>
        </authorList>
    </citation>
    <scope>NUCLEOTIDE SEQUENCE [LARGE SCALE GENOMIC DNA]</scope>
    <source>
        <strain evidence="2">KACC 11588</strain>
    </source>
</reference>
<evidence type="ECO:0000313" key="2">
    <source>
        <dbReference type="Proteomes" id="UP001596056"/>
    </source>
</evidence>